<keyword evidence="1" id="KW-0812">Transmembrane</keyword>
<dbReference type="AlphaFoldDB" id="A0A109B9X4"/>
<proteinExistence type="predicted"/>
<keyword evidence="1" id="KW-0472">Membrane</keyword>
<feature type="transmembrane region" description="Helical" evidence="1">
    <location>
        <begin position="240"/>
        <end position="261"/>
    </location>
</feature>
<dbReference type="Proteomes" id="UP000059074">
    <property type="component" value="Unassembled WGS sequence"/>
</dbReference>
<dbReference type="EMBL" id="LMTR01000084">
    <property type="protein sequence ID" value="KWT64866.1"/>
    <property type="molecule type" value="Genomic_DNA"/>
</dbReference>
<evidence type="ECO:0000313" key="3">
    <source>
        <dbReference type="Proteomes" id="UP000059074"/>
    </source>
</evidence>
<keyword evidence="3" id="KW-1185">Reference proteome</keyword>
<dbReference type="InterPro" id="IPR029058">
    <property type="entry name" value="AB_hydrolase_fold"/>
</dbReference>
<keyword evidence="1" id="KW-1133">Transmembrane helix</keyword>
<accession>A0A109B9X4</accession>
<dbReference type="SUPFAM" id="SSF53474">
    <property type="entry name" value="alpha/beta-Hydrolases"/>
    <property type="match status" value="1"/>
</dbReference>
<dbReference type="PATRIC" id="fig|121290.4.peg.956"/>
<dbReference type="Gene3D" id="3.40.50.1820">
    <property type="entry name" value="alpha/beta hydrolase"/>
    <property type="match status" value="1"/>
</dbReference>
<sequence length="522" mass="57160">MATIVTVHGTFSSGPVEGQKWWQRGSRFSTRIAELVEGGNGKVQVEPFIWDGLNSEMARNAAGARLAARLHELDEQGEPFAVIGHSHGGSVLSAALLNASRMKQSMQHMQRWITVGTPFIETRRQRFLFSRLSVLGKAVYLTLLMFLVLGIMIAMGGSVDSAPEAWVMLVLVFLTPIAVFYAVLRYRESKRSLRFNRRLLGFADKHFADRWFSLWHAKDEAVQCLKAVKRLDLTIFPRHFAVSSLNLLAVGFVPLLCLLALNSQTVMNAIAARVFSSIDALAAEQLYPSNGTNIFENAAVLFLGLLVIPANLIMPDVQFDGTPLPVQIGLVLFGIAVLIGTVYLLTLVFNAVARAVSHGLSLMLNPVTLSQLKAATYGSDAREDFAVDAREWPIWLSRGFPPLTPDIAAPLEQASDRAIGNAVPKFRNIIDSLTCAETAEATSDVVADYLTWQELIHTSYFDQDSVVKLIAFALCQSDGFKPSAKFAMDADFTAVQRAYAAIIHGEVKIAGSHAEPQPLITG</sequence>
<reference evidence="2 3" key="1">
    <citation type="submission" date="2015-10" db="EMBL/GenBank/DDBJ databases">
        <title>Transcriptomic analysis of a linuron degrading triple-species bacterial consortium.</title>
        <authorList>
            <person name="Albers P."/>
        </authorList>
    </citation>
    <scope>NUCLEOTIDE SEQUENCE [LARGE SCALE GENOMIC DNA]</scope>
    <source>
        <strain evidence="2 3">WDL6</strain>
    </source>
</reference>
<evidence type="ECO:0000313" key="2">
    <source>
        <dbReference type="EMBL" id="KWT64866.1"/>
    </source>
</evidence>
<protein>
    <submittedName>
        <fullName evidence="2">Uncharacterized protein</fullName>
    </submittedName>
</protein>
<feature type="transmembrane region" description="Helical" evidence="1">
    <location>
        <begin position="326"/>
        <end position="353"/>
    </location>
</feature>
<comment type="caution">
    <text evidence="2">The sequence shown here is derived from an EMBL/GenBank/DDBJ whole genome shotgun (WGS) entry which is preliminary data.</text>
</comment>
<organism evidence="2 3">
    <name type="scientific">Hyphomicrobium sulfonivorans</name>
    <dbReference type="NCBI Taxonomy" id="121290"/>
    <lineage>
        <taxon>Bacteria</taxon>
        <taxon>Pseudomonadati</taxon>
        <taxon>Pseudomonadota</taxon>
        <taxon>Alphaproteobacteria</taxon>
        <taxon>Hyphomicrobiales</taxon>
        <taxon>Hyphomicrobiaceae</taxon>
        <taxon>Hyphomicrobium</taxon>
    </lineage>
</organism>
<feature type="transmembrane region" description="Helical" evidence="1">
    <location>
        <begin position="294"/>
        <end position="314"/>
    </location>
</feature>
<name>A0A109B9X4_HYPSL</name>
<feature type="transmembrane region" description="Helical" evidence="1">
    <location>
        <begin position="165"/>
        <end position="184"/>
    </location>
</feature>
<evidence type="ECO:0000256" key="1">
    <source>
        <dbReference type="SAM" id="Phobius"/>
    </source>
</evidence>
<gene>
    <name evidence="2" type="ORF">APY04_3106</name>
</gene>
<dbReference type="RefSeq" id="WP_068464234.1">
    <property type="nucleotide sequence ID" value="NZ_LMTR01000084.1"/>
</dbReference>
<dbReference type="OrthoDB" id="231913at2"/>
<dbReference type="STRING" id="121290.APY04_3106"/>
<feature type="transmembrane region" description="Helical" evidence="1">
    <location>
        <begin position="138"/>
        <end position="159"/>
    </location>
</feature>